<evidence type="ECO:0000313" key="3">
    <source>
        <dbReference type="Proteomes" id="UP001596549"/>
    </source>
</evidence>
<keyword evidence="1" id="KW-0812">Transmembrane</keyword>
<dbReference type="EMBL" id="JBHTCP010000003">
    <property type="protein sequence ID" value="MFC7370418.1"/>
    <property type="molecule type" value="Genomic_DNA"/>
</dbReference>
<sequence length="130" mass="15089">MKQNEKGFVYPIILIICFALFYTVMAASDMMAAERKFVRQKERLSEENQLLQAGAQFAILRINGTETLTYPAELLFSHKNMSIVCYIETRDSLMFSVLITSESSAGRKRKARFTYEKSSHKLTDWTEEKR</sequence>
<keyword evidence="1" id="KW-1133">Transmembrane helix</keyword>
<keyword evidence="1" id="KW-0472">Membrane</keyword>
<reference evidence="3" key="1">
    <citation type="journal article" date="2019" name="Int. J. Syst. Evol. Microbiol.">
        <title>The Global Catalogue of Microorganisms (GCM) 10K type strain sequencing project: providing services to taxonomists for standard genome sequencing and annotation.</title>
        <authorList>
            <consortium name="The Broad Institute Genomics Platform"/>
            <consortium name="The Broad Institute Genome Sequencing Center for Infectious Disease"/>
            <person name="Wu L."/>
            <person name="Ma J."/>
        </authorList>
    </citation>
    <scope>NUCLEOTIDE SEQUENCE [LARGE SCALE GENOMIC DNA]</scope>
    <source>
        <strain evidence="3">NBRC 106396</strain>
    </source>
</reference>
<feature type="transmembrane region" description="Helical" evidence="1">
    <location>
        <begin position="12"/>
        <end position="33"/>
    </location>
</feature>
<organism evidence="2 3">
    <name type="scientific">Fictibacillus iocasae</name>
    <dbReference type="NCBI Taxonomy" id="2715437"/>
    <lineage>
        <taxon>Bacteria</taxon>
        <taxon>Bacillati</taxon>
        <taxon>Bacillota</taxon>
        <taxon>Bacilli</taxon>
        <taxon>Bacillales</taxon>
        <taxon>Fictibacillaceae</taxon>
        <taxon>Fictibacillus</taxon>
    </lineage>
</organism>
<proteinExistence type="predicted"/>
<dbReference type="Proteomes" id="UP001596549">
    <property type="component" value="Unassembled WGS sequence"/>
</dbReference>
<gene>
    <name evidence="2" type="primary">comGG</name>
    <name evidence="2" type="ORF">ACFQPF_01865</name>
</gene>
<comment type="caution">
    <text evidence="2">The sequence shown here is derived from an EMBL/GenBank/DDBJ whole genome shotgun (WGS) entry which is preliminary data.</text>
</comment>
<evidence type="ECO:0000313" key="2">
    <source>
        <dbReference type="EMBL" id="MFC7370418.1"/>
    </source>
</evidence>
<accession>A0ABW2NMJ2</accession>
<dbReference type="RefSeq" id="WP_379745672.1">
    <property type="nucleotide sequence ID" value="NZ_JBHTCP010000003.1"/>
</dbReference>
<name>A0ABW2NMJ2_9BACL</name>
<dbReference type="Pfam" id="PF14173">
    <property type="entry name" value="ComGG"/>
    <property type="match status" value="1"/>
</dbReference>
<dbReference type="InterPro" id="IPR020372">
    <property type="entry name" value="Competence_ComGG"/>
</dbReference>
<protein>
    <submittedName>
        <fullName evidence="2">Competence type IV pilus minor pilin ComGG</fullName>
    </submittedName>
</protein>
<evidence type="ECO:0000256" key="1">
    <source>
        <dbReference type="SAM" id="Phobius"/>
    </source>
</evidence>
<keyword evidence="3" id="KW-1185">Reference proteome</keyword>